<protein>
    <submittedName>
        <fullName evidence="4">GNAT family N-acetyltransferase</fullName>
    </submittedName>
</protein>
<proteinExistence type="predicted"/>
<sequence length="161" mass="18015">MLTIETALPGEPVAVSILRLYMSEVASRWYGRPATADEVDRALRDEPADDLTGETGVLLLALDDGEPVACAGARFRGEVAELTKVFTRPDARGRGIGRRLVEAVERACVDRRVAVVQLDTREELAEACALYERLGYRRVEAFNDEPYSDRWYRKDLVLRSA</sequence>
<dbReference type="Pfam" id="PF00583">
    <property type="entry name" value="Acetyltransf_1"/>
    <property type="match status" value="1"/>
</dbReference>
<dbReference type="InterPro" id="IPR016181">
    <property type="entry name" value="Acyl_CoA_acyltransferase"/>
</dbReference>
<feature type="domain" description="N-acetyltransferase" evidence="3">
    <location>
        <begin position="15"/>
        <end position="157"/>
    </location>
</feature>
<comment type="caution">
    <text evidence="4">The sequence shown here is derived from an EMBL/GenBank/DDBJ whole genome shotgun (WGS) entry which is preliminary data.</text>
</comment>
<name>A0ABT7TDH7_9MICO</name>
<dbReference type="PANTHER" id="PTHR43877">
    <property type="entry name" value="AMINOALKYLPHOSPHONATE N-ACETYLTRANSFERASE-RELATED-RELATED"/>
    <property type="match status" value="1"/>
</dbReference>
<dbReference type="PANTHER" id="PTHR43877:SF2">
    <property type="entry name" value="AMINOALKYLPHOSPHONATE N-ACETYLTRANSFERASE-RELATED"/>
    <property type="match status" value="1"/>
</dbReference>
<evidence type="ECO:0000313" key="5">
    <source>
        <dbReference type="Proteomes" id="UP001235720"/>
    </source>
</evidence>
<dbReference type="InterPro" id="IPR050832">
    <property type="entry name" value="Bact_Acetyltransf"/>
</dbReference>
<evidence type="ECO:0000256" key="1">
    <source>
        <dbReference type="ARBA" id="ARBA00022679"/>
    </source>
</evidence>
<dbReference type="Gene3D" id="3.40.630.30">
    <property type="match status" value="1"/>
</dbReference>
<evidence type="ECO:0000259" key="3">
    <source>
        <dbReference type="PROSITE" id="PS51186"/>
    </source>
</evidence>
<dbReference type="Proteomes" id="UP001235720">
    <property type="component" value="Unassembled WGS sequence"/>
</dbReference>
<dbReference type="SUPFAM" id="SSF55729">
    <property type="entry name" value="Acyl-CoA N-acyltransferases (Nat)"/>
    <property type="match status" value="1"/>
</dbReference>
<evidence type="ECO:0000313" key="4">
    <source>
        <dbReference type="EMBL" id="MDM7887610.1"/>
    </source>
</evidence>
<dbReference type="InterPro" id="IPR000182">
    <property type="entry name" value="GNAT_dom"/>
</dbReference>
<gene>
    <name evidence="4" type="ORF">QUG98_03995</name>
</gene>
<reference evidence="4 5" key="1">
    <citation type="submission" date="2023-06" db="EMBL/GenBank/DDBJ databases">
        <authorList>
            <person name="Feng G."/>
            <person name="Li J."/>
            <person name="Zhu H."/>
        </authorList>
    </citation>
    <scope>NUCLEOTIDE SEQUENCE [LARGE SCALE GENOMIC DNA]</scope>
    <source>
        <strain evidence="4 5">RHCJP20</strain>
    </source>
</reference>
<evidence type="ECO:0000256" key="2">
    <source>
        <dbReference type="ARBA" id="ARBA00023315"/>
    </source>
</evidence>
<dbReference type="CDD" id="cd04301">
    <property type="entry name" value="NAT_SF"/>
    <property type="match status" value="1"/>
</dbReference>
<dbReference type="PROSITE" id="PS51186">
    <property type="entry name" value="GNAT"/>
    <property type="match status" value="1"/>
</dbReference>
<accession>A0ABT7TDH7</accession>
<keyword evidence="1" id="KW-0808">Transferase</keyword>
<organism evidence="4 5">
    <name type="scientific">Curtobacterium subtropicum</name>
    <dbReference type="NCBI Taxonomy" id="3055138"/>
    <lineage>
        <taxon>Bacteria</taxon>
        <taxon>Bacillati</taxon>
        <taxon>Actinomycetota</taxon>
        <taxon>Actinomycetes</taxon>
        <taxon>Micrococcales</taxon>
        <taxon>Microbacteriaceae</taxon>
        <taxon>Curtobacterium</taxon>
    </lineage>
</organism>
<keyword evidence="5" id="KW-1185">Reference proteome</keyword>
<keyword evidence="2" id="KW-0012">Acyltransferase</keyword>
<dbReference type="EMBL" id="JAUCMM010000002">
    <property type="protein sequence ID" value="MDM7887610.1"/>
    <property type="molecule type" value="Genomic_DNA"/>
</dbReference>